<dbReference type="EMBL" id="CH479208">
    <property type="protein sequence ID" value="EDW31110.1"/>
    <property type="molecule type" value="Genomic_DNA"/>
</dbReference>
<dbReference type="AlphaFoldDB" id="B4H3Z5"/>
<dbReference type="GO" id="GO:0008045">
    <property type="term" value="P:motor neuron axon guidance"/>
    <property type="evidence" value="ECO:0007669"/>
    <property type="project" value="EnsemblMetazoa"/>
</dbReference>
<gene>
    <name evidence="2" type="primary">Dper\GL20762</name>
    <name evidence="2" type="ORF">Dper_GL20762</name>
</gene>
<accession>B4H3Z5</accession>
<dbReference type="GO" id="GO:0006357">
    <property type="term" value="P:regulation of transcription by RNA polymerase II"/>
    <property type="evidence" value="ECO:0007669"/>
    <property type="project" value="InterPro"/>
</dbReference>
<name>B4H3Z5_DROPE</name>
<evidence type="ECO:0000313" key="3">
    <source>
        <dbReference type="Proteomes" id="UP000008744"/>
    </source>
</evidence>
<proteinExistence type="predicted"/>
<sequence>MLLVTAEPCALEVLRGAFARSVLKPPATYMISSVGDIDDCIVTPTVQGQFTPLPEALCDVIMDLTAEGQSATVEHVRGKLGARFPHMTTPATEVIYDTLAQLMQEQKIYQTSKGILHLYARKEQEEQWLRLLDKKLQGDMVCESLPLPIMMVTTIEPVRQKGASKKDEKSATFSSAGFSKTLLESVVAIKNLMVIKQKTVDDFIQLNKEFETLRAQPTVRRDPKSTAERDEQQRCFAAHMIALHRVNGDILKPLRILHQFLDEYKEMEDLKAKTMTARERFQQCRLQSDLDLKAAEAKLGLVVKSDATRDLIRTLHTILYLCGALSSEKSADIRTIIDDIMASTMVNMPPDLSAVFKQMLSNVTPLCEAFGRVRKEPT</sequence>
<dbReference type="eggNOG" id="KOG1019">
    <property type="taxonomic scope" value="Eukaryota"/>
</dbReference>
<dbReference type="PANTHER" id="PTHR22437:SF0">
    <property type="entry name" value="FI21431P1"/>
    <property type="match status" value="1"/>
</dbReference>
<evidence type="ECO:0000313" key="2">
    <source>
        <dbReference type="EMBL" id="EDW31110.1"/>
    </source>
</evidence>
<dbReference type="eggNOG" id="KOG3897">
    <property type="taxonomic scope" value="Eukaryota"/>
</dbReference>
<dbReference type="Pfam" id="PF10264">
    <property type="entry name" value="WHD_Storkhead"/>
    <property type="match status" value="1"/>
</dbReference>
<dbReference type="GO" id="GO:0005634">
    <property type="term" value="C:nucleus"/>
    <property type="evidence" value="ECO:0007669"/>
    <property type="project" value="TreeGrafter"/>
</dbReference>
<dbReference type="PhylomeDB" id="B4H3Z5"/>
<dbReference type="GO" id="GO:0000977">
    <property type="term" value="F:RNA polymerase II transcription regulatory region sequence-specific DNA binding"/>
    <property type="evidence" value="ECO:0007669"/>
    <property type="project" value="TreeGrafter"/>
</dbReference>
<dbReference type="Proteomes" id="UP000008744">
    <property type="component" value="Unassembled WGS sequence"/>
</dbReference>
<dbReference type="InterPro" id="IPR019391">
    <property type="entry name" value="Storkhead-box_WHD"/>
</dbReference>
<dbReference type="OrthoDB" id="10020110at2759"/>
<organism evidence="3">
    <name type="scientific">Drosophila persimilis</name>
    <name type="common">Fruit fly</name>
    <dbReference type="NCBI Taxonomy" id="7234"/>
    <lineage>
        <taxon>Eukaryota</taxon>
        <taxon>Metazoa</taxon>
        <taxon>Ecdysozoa</taxon>
        <taxon>Arthropoda</taxon>
        <taxon>Hexapoda</taxon>
        <taxon>Insecta</taxon>
        <taxon>Pterygota</taxon>
        <taxon>Neoptera</taxon>
        <taxon>Endopterygota</taxon>
        <taxon>Diptera</taxon>
        <taxon>Brachycera</taxon>
        <taxon>Muscomorpha</taxon>
        <taxon>Ephydroidea</taxon>
        <taxon>Drosophilidae</taxon>
        <taxon>Drosophila</taxon>
        <taxon>Sophophora</taxon>
    </lineage>
</organism>
<keyword evidence="3" id="KW-1185">Reference proteome</keyword>
<dbReference type="PANTHER" id="PTHR22437">
    <property type="entry name" value="WINGED HELIX DOMAIN-CONTAINING PROTEIN"/>
    <property type="match status" value="1"/>
</dbReference>
<reference evidence="2 3" key="1">
    <citation type="journal article" date="2007" name="Nature">
        <title>Evolution of genes and genomes on the Drosophila phylogeny.</title>
        <authorList>
            <consortium name="Drosophila 12 Genomes Consortium"/>
            <person name="Clark A.G."/>
            <person name="Eisen M.B."/>
            <person name="Smith D.R."/>
            <person name="Bergman C.M."/>
            <person name="Oliver B."/>
            <person name="Markow T.A."/>
            <person name="Kaufman T.C."/>
            <person name="Kellis M."/>
            <person name="Gelbart W."/>
            <person name="Iyer V.N."/>
            <person name="Pollard D.A."/>
            <person name="Sackton T.B."/>
            <person name="Larracuente A.M."/>
            <person name="Singh N.D."/>
            <person name="Abad J.P."/>
            <person name="Abt D.N."/>
            <person name="Adryan B."/>
            <person name="Aguade M."/>
            <person name="Akashi H."/>
            <person name="Anderson W.W."/>
            <person name="Aquadro C.F."/>
            <person name="Ardell D.H."/>
            <person name="Arguello R."/>
            <person name="Artieri C.G."/>
            <person name="Barbash D.A."/>
            <person name="Barker D."/>
            <person name="Barsanti P."/>
            <person name="Batterham P."/>
            <person name="Batzoglou S."/>
            <person name="Begun D."/>
            <person name="Bhutkar A."/>
            <person name="Blanco E."/>
            <person name="Bosak S.A."/>
            <person name="Bradley R.K."/>
            <person name="Brand A.D."/>
            <person name="Brent M.R."/>
            <person name="Brooks A.N."/>
            <person name="Brown R.H."/>
            <person name="Butlin R.K."/>
            <person name="Caggese C."/>
            <person name="Calvi B.R."/>
            <person name="Bernardo de Carvalho A."/>
            <person name="Caspi A."/>
            <person name="Castrezana S."/>
            <person name="Celniker S.E."/>
            <person name="Chang J.L."/>
            <person name="Chapple C."/>
            <person name="Chatterji S."/>
            <person name="Chinwalla A."/>
            <person name="Civetta A."/>
            <person name="Clifton S.W."/>
            <person name="Comeron J.M."/>
            <person name="Costello J.C."/>
            <person name="Coyne J.A."/>
            <person name="Daub J."/>
            <person name="David R.G."/>
            <person name="Delcher A.L."/>
            <person name="Delehaunty K."/>
            <person name="Do C.B."/>
            <person name="Ebling H."/>
            <person name="Edwards K."/>
            <person name="Eickbush T."/>
            <person name="Evans J.D."/>
            <person name="Filipski A."/>
            <person name="Findeiss S."/>
            <person name="Freyhult E."/>
            <person name="Fulton L."/>
            <person name="Fulton R."/>
            <person name="Garcia A.C."/>
            <person name="Gardiner A."/>
            <person name="Garfield D.A."/>
            <person name="Garvin B.E."/>
            <person name="Gibson G."/>
            <person name="Gilbert D."/>
            <person name="Gnerre S."/>
            <person name="Godfrey J."/>
            <person name="Good R."/>
            <person name="Gotea V."/>
            <person name="Gravely B."/>
            <person name="Greenberg A.J."/>
            <person name="Griffiths-Jones S."/>
            <person name="Gross S."/>
            <person name="Guigo R."/>
            <person name="Gustafson E.A."/>
            <person name="Haerty W."/>
            <person name="Hahn M.W."/>
            <person name="Halligan D.L."/>
            <person name="Halpern A.L."/>
            <person name="Halter G.M."/>
            <person name="Han M.V."/>
            <person name="Heger A."/>
            <person name="Hillier L."/>
            <person name="Hinrichs A.S."/>
            <person name="Holmes I."/>
            <person name="Hoskins R.A."/>
            <person name="Hubisz M.J."/>
            <person name="Hultmark D."/>
            <person name="Huntley M.A."/>
            <person name="Jaffe D.B."/>
            <person name="Jagadeeshan S."/>
            <person name="Jeck W.R."/>
            <person name="Johnson J."/>
            <person name="Jones C.D."/>
            <person name="Jordan W.C."/>
            <person name="Karpen G.H."/>
            <person name="Kataoka E."/>
            <person name="Keightley P.D."/>
            <person name="Kheradpour P."/>
            <person name="Kirkness E.F."/>
            <person name="Koerich L.B."/>
            <person name="Kristiansen K."/>
            <person name="Kudrna D."/>
            <person name="Kulathinal R.J."/>
            <person name="Kumar S."/>
            <person name="Kwok R."/>
            <person name="Lander E."/>
            <person name="Langley C.H."/>
            <person name="Lapoint R."/>
            <person name="Lazzaro B.P."/>
            <person name="Lee S.J."/>
            <person name="Levesque L."/>
            <person name="Li R."/>
            <person name="Lin C.F."/>
            <person name="Lin M.F."/>
            <person name="Lindblad-Toh K."/>
            <person name="Llopart A."/>
            <person name="Long M."/>
            <person name="Low L."/>
            <person name="Lozovsky E."/>
            <person name="Lu J."/>
            <person name="Luo M."/>
            <person name="Machado C.A."/>
            <person name="Makalowski W."/>
            <person name="Marzo M."/>
            <person name="Matsuda M."/>
            <person name="Matzkin L."/>
            <person name="McAllister B."/>
            <person name="McBride C.S."/>
            <person name="McKernan B."/>
            <person name="McKernan K."/>
            <person name="Mendez-Lago M."/>
            <person name="Minx P."/>
            <person name="Mollenhauer M.U."/>
            <person name="Montooth K."/>
            <person name="Mount S.M."/>
            <person name="Mu X."/>
            <person name="Myers E."/>
            <person name="Negre B."/>
            <person name="Newfeld S."/>
            <person name="Nielsen R."/>
            <person name="Noor M.A."/>
            <person name="O'Grady P."/>
            <person name="Pachter L."/>
            <person name="Papaceit M."/>
            <person name="Parisi M.J."/>
            <person name="Parisi M."/>
            <person name="Parts L."/>
            <person name="Pedersen J.S."/>
            <person name="Pesole G."/>
            <person name="Phillippy A.M."/>
            <person name="Ponting C.P."/>
            <person name="Pop M."/>
            <person name="Porcelli D."/>
            <person name="Powell J.R."/>
            <person name="Prohaska S."/>
            <person name="Pruitt K."/>
            <person name="Puig M."/>
            <person name="Quesneville H."/>
            <person name="Ram K.R."/>
            <person name="Rand D."/>
            <person name="Rasmussen M.D."/>
            <person name="Reed L.K."/>
            <person name="Reenan R."/>
            <person name="Reily A."/>
            <person name="Remington K.A."/>
            <person name="Rieger T.T."/>
            <person name="Ritchie M.G."/>
            <person name="Robin C."/>
            <person name="Rogers Y.H."/>
            <person name="Rohde C."/>
            <person name="Rozas J."/>
            <person name="Rubenfield M.J."/>
            <person name="Ruiz A."/>
            <person name="Russo S."/>
            <person name="Salzberg S.L."/>
            <person name="Sanchez-Gracia A."/>
            <person name="Saranga D.J."/>
            <person name="Sato H."/>
            <person name="Schaeffer S.W."/>
            <person name="Schatz M.C."/>
            <person name="Schlenke T."/>
            <person name="Schwartz R."/>
            <person name="Segarra C."/>
            <person name="Singh R.S."/>
            <person name="Sirot L."/>
            <person name="Sirota M."/>
            <person name="Sisneros N.B."/>
            <person name="Smith C.D."/>
            <person name="Smith T.F."/>
            <person name="Spieth J."/>
            <person name="Stage D.E."/>
            <person name="Stark A."/>
            <person name="Stephan W."/>
            <person name="Strausberg R.L."/>
            <person name="Strempel S."/>
            <person name="Sturgill D."/>
            <person name="Sutton G."/>
            <person name="Sutton G.G."/>
            <person name="Tao W."/>
            <person name="Teichmann S."/>
            <person name="Tobari Y.N."/>
            <person name="Tomimura Y."/>
            <person name="Tsolas J.M."/>
            <person name="Valente V.L."/>
            <person name="Venter E."/>
            <person name="Venter J.C."/>
            <person name="Vicario S."/>
            <person name="Vieira F.G."/>
            <person name="Vilella A.J."/>
            <person name="Villasante A."/>
            <person name="Walenz B."/>
            <person name="Wang J."/>
            <person name="Wasserman M."/>
            <person name="Watts T."/>
            <person name="Wilson D."/>
            <person name="Wilson R.K."/>
            <person name="Wing R.A."/>
            <person name="Wolfner M.F."/>
            <person name="Wong A."/>
            <person name="Wong G.K."/>
            <person name="Wu C.I."/>
            <person name="Wu G."/>
            <person name="Yamamoto D."/>
            <person name="Yang H.P."/>
            <person name="Yang S.P."/>
            <person name="Yorke J.A."/>
            <person name="Yoshida K."/>
            <person name="Zdobnov E."/>
            <person name="Zhang P."/>
            <person name="Zhang Y."/>
            <person name="Zimin A.V."/>
            <person name="Baldwin J."/>
            <person name="Abdouelleil A."/>
            <person name="Abdulkadir J."/>
            <person name="Abebe A."/>
            <person name="Abera B."/>
            <person name="Abreu J."/>
            <person name="Acer S.C."/>
            <person name="Aftuck L."/>
            <person name="Alexander A."/>
            <person name="An P."/>
            <person name="Anderson E."/>
            <person name="Anderson S."/>
            <person name="Arachi H."/>
            <person name="Azer M."/>
            <person name="Bachantsang P."/>
            <person name="Barry A."/>
            <person name="Bayul T."/>
            <person name="Berlin A."/>
            <person name="Bessette D."/>
            <person name="Bloom T."/>
            <person name="Blye J."/>
            <person name="Boguslavskiy L."/>
            <person name="Bonnet C."/>
            <person name="Boukhgalter B."/>
            <person name="Bourzgui I."/>
            <person name="Brown A."/>
            <person name="Cahill P."/>
            <person name="Channer S."/>
            <person name="Cheshatsang Y."/>
            <person name="Chuda L."/>
            <person name="Citroen M."/>
            <person name="Collymore A."/>
            <person name="Cooke P."/>
            <person name="Costello M."/>
            <person name="D'Aco K."/>
            <person name="Daza R."/>
            <person name="De Haan G."/>
            <person name="DeGray S."/>
            <person name="DeMaso C."/>
            <person name="Dhargay N."/>
            <person name="Dooley K."/>
            <person name="Dooley E."/>
            <person name="Doricent M."/>
            <person name="Dorje P."/>
            <person name="Dorjee K."/>
            <person name="Dupes A."/>
            <person name="Elong R."/>
            <person name="Falk J."/>
            <person name="Farina A."/>
            <person name="Faro S."/>
            <person name="Ferguson D."/>
            <person name="Fisher S."/>
            <person name="Foley C.D."/>
            <person name="Franke A."/>
            <person name="Friedrich D."/>
            <person name="Gadbois L."/>
            <person name="Gearin G."/>
            <person name="Gearin C.R."/>
            <person name="Giannoukos G."/>
            <person name="Goode T."/>
            <person name="Graham J."/>
            <person name="Grandbois E."/>
            <person name="Grewal S."/>
            <person name="Gyaltsen K."/>
            <person name="Hafez N."/>
            <person name="Hagos B."/>
            <person name="Hall J."/>
            <person name="Henson C."/>
            <person name="Hollinger A."/>
            <person name="Honan T."/>
            <person name="Huard M.D."/>
            <person name="Hughes L."/>
            <person name="Hurhula B."/>
            <person name="Husby M.E."/>
            <person name="Kamat A."/>
            <person name="Kanga B."/>
            <person name="Kashin S."/>
            <person name="Khazanovich D."/>
            <person name="Kisner P."/>
            <person name="Lance K."/>
            <person name="Lara M."/>
            <person name="Lee W."/>
            <person name="Lennon N."/>
            <person name="Letendre F."/>
            <person name="LeVine R."/>
            <person name="Lipovsky A."/>
            <person name="Liu X."/>
            <person name="Liu J."/>
            <person name="Liu S."/>
            <person name="Lokyitsang T."/>
            <person name="Lokyitsang Y."/>
            <person name="Lubonja R."/>
            <person name="Lui A."/>
            <person name="MacDonald P."/>
            <person name="Magnisalis V."/>
            <person name="Maru K."/>
            <person name="Matthews C."/>
            <person name="McCusker W."/>
            <person name="McDonough S."/>
            <person name="Mehta T."/>
            <person name="Meldrim J."/>
            <person name="Meneus L."/>
            <person name="Mihai O."/>
            <person name="Mihalev A."/>
            <person name="Mihova T."/>
            <person name="Mittelman R."/>
            <person name="Mlenga V."/>
            <person name="Montmayeur A."/>
            <person name="Mulrain L."/>
            <person name="Navidi A."/>
            <person name="Naylor J."/>
            <person name="Negash T."/>
            <person name="Nguyen T."/>
            <person name="Nguyen N."/>
            <person name="Nicol R."/>
            <person name="Norbu C."/>
            <person name="Norbu N."/>
            <person name="Novod N."/>
            <person name="O'Neill B."/>
            <person name="Osman S."/>
            <person name="Markiewicz E."/>
            <person name="Oyono O.L."/>
            <person name="Patti C."/>
            <person name="Phunkhang P."/>
            <person name="Pierre F."/>
            <person name="Priest M."/>
            <person name="Raghuraman S."/>
            <person name="Rege F."/>
            <person name="Reyes R."/>
            <person name="Rise C."/>
            <person name="Rogov P."/>
            <person name="Ross K."/>
            <person name="Ryan E."/>
            <person name="Settipalli S."/>
            <person name="Shea T."/>
            <person name="Sherpa N."/>
            <person name="Shi L."/>
            <person name="Shih D."/>
            <person name="Sparrow T."/>
            <person name="Spaulding J."/>
            <person name="Stalker J."/>
            <person name="Stange-Thomann N."/>
            <person name="Stavropoulos S."/>
            <person name="Stone C."/>
            <person name="Strader C."/>
            <person name="Tesfaye S."/>
            <person name="Thomson T."/>
            <person name="Thoulutsang Y."/>
            <person name="Thoulutsang D."/>
            <person name="Topham K."/>
            <person name="Topping I."/>
            <person name="Tsamla T."/>
            <person name="Vassiliev H."/>
            <person name="Vo A."/>
            <person name="Wangchuk T."/>
            <person name="Wangdi T."/>
            <person name="Weiand M."/>
            <person name="Wilkinson J."/>
            <person name="Wilson A."/>
            <person name="Yadav S."/>
            <person name="Young G."/>
            <person name="Yu Q."/>
            <person name="Zembek L."/>
            <person name="Zhong D."/>
            <person name="Zimmer A."/>
            <person name="Zwirko Z."/>
            <person name="Jaffe D.B."/>
            <person name="Alvarez P."/>
            <person name="Brockman W."/>
            <person name="Butler J."/>
            <person name="Chin C."/>
            <person name="Gnerre S."/>
            <person name="Grabherr M."/>
            <person name="Kleber M."/>
            <person name="Mauceli E."/>
            <person name="MacCallum I."/>
        </authorList>
    </citation>
    <scope>NUCLEOTIDE SEQUENCE [LARGE SCALE GENOMIC DNA]</scope>
    <source>
        <strain evidence="3">MSH-3 / Tucson 14011-0111.49</strain>
    </source>
</reference>
<protein>
    <submittedName>
        <fullName evidence="2">GL20762</fullName>
    </submittedName>
</protein>
<dbReference type="HOGENOM" id="CLU_732097_0_0_1"/>
<feature type="domain" description="Winged helix Storkhead-box1" evidence="1">
    <location>
        <begin position="42"/>
        <end position="114"/>
    </location>
</feature>
<dbReference type="InterPro" id="IPR040126">
    <property type="entry name" value="STOX1/2"/>
</dbReference>
<evidence type="ECO:0000259" key="1">
    <source>
        <dbReference type="Pfam" id="PF10264"/>
    </source>
</evidence>
<dbReference type="SMR" id="B4H3Z5"/>
<dbReference type="GO" id="GO:0005737">
    <property type="term" value="C:cytoplasm"/>
    <property type="evidence" value="ECO:0007669"/>
    <property type="project" value="TreeGrafter"/>
</dbReference>